<evidence type="ECO:0000313" key="1">
    <source>
        <dbReference type="EMBL" id="KWA66074.1"/>
    </source>
</evidence>
<comment type="caution">
    <text evidence="1">The sequence shown here is derived from an EMBL/GenBank/DDBJ whole genome shotgun (WGS) entry which is preliminary data.</text>
</comment>
<accession>A0A119H454</accession>
<organism evidence="1">
    <name type="scientific">Burkholderia stagnalis</name>
    <dbReference type="NCBI Taxonomy" id="1503054"/>
    <lineage>
        <taxon>Bacteria</taxon>
        <taxon>Pseudomonadati</taxon>
        <taxon>Pseudomonadota</taxon>
        <taxon>Betaproteobacteria</taxon>
        <taxon>Burkholderiales</taxon>
        <taxon>Burkholderiaceae</taxon>
        <taxon>Burkholderia</taxon>
        <taxon>Burkholderia cepacia complex</taxon>
    </lineage>
</organism>
<gene>
    <name evidence="1" type="ORF">WT44_07525</name>
</gene>
<evidence type="ECO:0000313" key="2">
    <source>
        <dbReference type="Proteomes" id="UP000068603"/>
    </source>
</evidence>
<name>A0A119H454_9BURK</name>
<dbReference type="Proteomes" id="UP000068603">
    <property type="component" value="Unassembled WGS sequence"/>
</dbReference>
<dbReference type="RefSeq" id="WP_060149778.1">
    <property type="nucleotide sequence ID" value="NZ_LPGZ01000004.1"/>
</dbReference>
<dbReference type="AlphaFoldDB" id="A0A119H454"/>
<proteinExistence type="predicted"/>
<dbReference type="EMBL" id="LPHB01000025">
    <property type="protein sequence ID" value="KWA66074.1"/>
    <property type="molecule type" value="Genomic_DNA"/>
</dbReference>
<reference evidence="1 2" key="1">
    <citation type="submission" date="2015-11" db="EMBL/GenBank/DDBJ databases">
        <title>Expanding the genomic diversity of Burkholderia species for the development of highly accurate diagnostics.</title>
        <authorList>
            <person name="Sahl J."/>
            <person name="Keim P."/>
            <person name="Wagner D."/>
        </authorList>
    </citation>
    <scope>NUCLEOTIDE SEQUENCE [LARGE SCALE GENOMIC DNA]</scope>
    <source>
        <strain evidence="1 2">MSMB1960WGS</strain>
    </source>
</reference>
<sequence length="822" mass="90677">MKQACIDAVNAAAGRQLSRAELQKIDERIGANMRQLARRDRARWQSMSNDARVLEAAEEGARQIQHEAALKVMRAQLQVLKTAATDARLAELRALFPDAKEGNVLSREIQQTDHYITGVRRDYMRRLTDLLAAVKSGEGVTAGRRALMLVFDAENPAMTRDFVTEVFGRADGATGNRLAQKAARAWLDVAEEMRSRFNDAGGDVGKLSYGYIPQPHDALKIRKAGIDQWISDTLPKLDRSRYLREDGAVMTEAEVIDVLREIYTPLATDGLSELQPGTRVTQGSGAHAKRHADHRQLHFANGDTYLEYLSSYGQGSMWNAMVSHVSGMARDIGLVERYGPNPNQQFKLQDGKAQIGDGGAARFSWQTAESMWNTMTGASSSPKTAKISQIGSHLRNIETFGKLAGAVLSSVTDIPTYFATVSYNRLSYWDAIRSITAQWSKETRDFLTMHGVIADSIVSDLNRWSGDNLGQSWSGQLAASTMKLSLMNAWTDSLRRAMSMTMMQGLAKMSKLDWDRLSEWDQTRLRRGGITSDDWDVIRKGKLTEYQGMDFLTPEAIKQSGNARADEVVAKVLGLITDESEYASLNPDLATRSIASFGGLQRGTIGGELARSMMQFKSFPVSMMTRHWRRMMEMPGTANRVMYGGALFATMTMLGGLAVQSKQVVQGKDPLDMTDARFWLKAATQGGGLSIAGDFLLADTTQDWGNGAANYIKNIAGPLIGSAADLMLIAKSNIDKAANGEETHAGAQSVRWARTHLPYVNLWYARAAFDHAGLFALQENLSPGYLSKMERRARRSFDQGYWWRPQDGAPSRAPDIGAAFGG</sequence>
<protein>
    <submittedName>
        <fullName evidence="1">Uncharacterized protein</fullName>
    </submittedName>
</protein>